<protein>
    <recommendedName>
        <fullName evidence="3 9">Gluconokinase</fullName>
        <ecNumber evidence="3 9">2.7.1.12</ecNumber>
    </recommendedName>
</protein>
<evidence type="ECO:0000256" key="4">
    <source>
        <dbReference type="ARBA" id="ARBA00022679"/>
    </source>
</evidence>
<evidence type="ECO:0000313" key="11">
    <source>
        <dbReference type="Proteomes" id="UP001171916"/>
    </source>
</evidence>
<organism evidence="10 11">
    <name type="scientific">Algoriphagus sediminis</name>
    <dbReference type="NCBI Taxonomy" id="3057113"/>
    <lineage>
        <taxon>Bacteria</taxon>
        <taxon>Pseudomonadati</taxon>
        <taxon>Bacteroidota</taxon>
        <taxon>Cytophagia</taxon>
        <taxon>Cytophagales</taxon>
        <taxon>Cyclobacteriaceae</taxon>
        <taxon>Algoriphagus</taxon>
    </lineage>
</organism>
<dbReference type="InterPro" id="IPR006001">
    <property type="entry name" value="Therm_gnt_kin"/>
</dbReference>
<dbReference type="Gene3D" id="3.40.50.300">
    <property type="entry name" value="P-loop containing nucleotide triphosphate hydrolases"/>
    <property type="match status" value="1"/>
</dbReference>
<comment type="catalytic activity">
    <reaction evidence="8 9">
        <text>D-gluconate + ATP = 6-phospho-D-gluconate + ADP + H(+)</text>
        <dbReference type="Rhea" id="RHEA:19433"/>
        <dbReference type="ChEBI" id="CHEBI:15378"/>
        <dbReference type="ChEBI" id="CHEBI:18391"/>
        <dbReference type="ChEBI" id="CHEBI:30616"/>
        <dbReference type="ChEBI" id="CHEBI:58759"/>
        <dbReference type="ChEBI" id="CHEBI:456216"/>
        <dbReference type="EC" id="2.7.1.12"/>
    </reaction>
</comment>
<evidence type="ECO:0000256" key="1">
    <source>
        <dbReference type="ARBA" id="ARBA00004761"/>
    </source>
</evidence>
<evidence type="ECO:0000256" key="8">
    <source>
        <dbReference type="ARBA" id="ARBA00048090"/>
    </source>
</evidence>
<sequence>MLIIVTGVSGTGKTTIGHMISSHLEIPFFDADDFHTKENIAKMSNGIPLTDEDRIPWLERLADQLEFHKDKGGAVLGCSALKEAYRKVLAKSNEIIWIHLIGSEDLIWERMKKRKNHYMKASMLSSQFEIWEKPSEGICLSIDESPEAIFSKAMDYILNCAEIK</sequence>
<gene>
    <name evidence="10" type="ORF">QVH07_02060</name>
</gene>
<accession>A0ABT7Y8R1</accession>
<dbReference type="NCBIfam" id="TIGR01313">
    <property type="entry name" value="therm_gnt_kin"/>
    <property type="match status" value="1"/>
</dbReference>
<evidence type="ECO:0000313" key="10">
    <source>
        <dbReference type="EMBL" id="MDN3202910.1"/>
    </source>
</evidence>
<dbReference type="PANTHER" id="PTHR43442">
    <property type="entry name" value="GLUCONOKINASE-RELATED"/>
    <property type="match status" value="1"/>
</dbReference>
<dbReference type="SUPFAM" id="SSF52540">
    <property type="entry name" value="P-loop containing nucleoside triphosphate hydrolases"/>
    <property type="match status" value="1"/>
</dbReference>
<reference evidence="10" key="1">
    <citation type="submission" date="2023-06" db="EMBL/GenBank/DDBJ databases">
        <title>Robiginitalea aurantiacus sp. nov. and Algoriphagus sediminis sp. nov., isolated from coastal sediment.</title>
        <authorList>
            <person name="Zhou Z.Y."/>
            <person name="An J."/>
            <person name="Jia Y.W."/>
            <person name="Du Z.J."/>
        </authorList>
    </citation>
    <scope>NUCLEOTIDE SEQUENCE</scope>
    <source>
        <strain evidence="10">C2-7</strain>
    </source>
</reference>
<proteinExistence type="inferred from homology"/>
<dbReference type="Proteomes" id="UP001171916">
    <property type="component" value="Unassembled WGS sequence"/>
</dbReference>
<keyword evidence="5 9" id="KW-0547">Nucleotide-binding</keyword>
<dbReference type="EMBL" id="JAUEPH010000001">
    <property type="protein sequence ID" value="MDN3202910.1"/>
    <property type="molecule type" value="Genomic_DNA"/>
</dbReference>
<evidence type="ECO:0000256" key="2">
    <source>
        <dbReference type="ARBA" id="ARBA00008420"/>
    </source>
</evidence>
<dbReference type="PANTHER" id="PTHR43442:SF3">
    <property type="entry name" value="GLUCONOKINASE-RELATED"/>
    <property type="match status" value="1"/>
</dbReference>
<comment type="similarity">
    <text evidence="2 9">Belongs to the gluconokinase GntK/GntV family.</text>
</comment>
<dbReference type="GO" id="GO:0046316">
    <property type="term" value="F:gluconokinase activity"/>
    <property type="evidence" value="ECO:0007669"/>
    <property type="project" value="UniProtKB-EC"/>
</dbReference>
<evidence type="ECO:0000256" key="5">
    <source>
        <dbReference type="ARBA" id="ARBA00022741"/>
    </source>
</evidence>
<evidence type="ECO:0000256" key="3">
    <source>
        <dbReference type="ARBA" id="ARBA00012054"/>
    </source>
</evidence>
<comment type="pathway">
    <text evidence="1">Carbohydrate acid metabolism.</text>
</comment>
<dbReference type="InterPro" id="IPR027417">
    <property type="entry name" value="P-loop_NTPase"/>
</dbReference>
<comment type="caution">
    <text evidence="10">The sequence shown here is derived from an EMBL/GenBank/DDBJ whole genome shotgun (WGS) entry which is preliminary data.</text>
</comment>
<dbReference type="Pfam" id="PF13238">
    <property type="entry name" value="AAA_18"/>
    <property type="match status" value="1"/>
</dbReference>
<dbReference type="CDD" id="cd02021">
    <property type="entry name" value="GntK"/>
    <property type="match status" value="1"/>
</dbReference>
<dbReference type="EC" id="2.7.1.12" evidence="3 9"/>
<dbReference type="RefSeq" id="WP_289998466.1">
    <property type="nucleotide sequence ID" value="NZ_JAUEPH010000001.1"/>
</dbReference>
<keyword evidence="11" id="KW-1185">Reference proteome</keyword>
<name>A0ABT7Y8R1_9BACT</name>
<evidence type="ECO:0000256" key="7">
    <source>
        <dbReference type="ARBA" id="ARBA00022840"/>
    </source>
</evidence>
<keyword evidence="6 9" id="KW-0418">Kinase</keyword>
<evidence type="ECO:0000256" key="9">
    <source>
        <dbReference type="RuleBase" id="RU363066"/>
    </source>
</evidence>
<keyword evidence="4 9" id="KW-0808">Transferase</keyword>
<keyword evidence="7 9" id="KW-0067">ATP-binding</keyword>
<evidence type="ECO:0000256" key="6">
    <source>
        <dbReference type="ARBA" id="ARBA00022777"/>
    </source>
</evidence>